<evidence type="ECO:0000313" key="6">
    <source>
        <dbReference type="Proteomes" id="UP000434916"/>
    </source>
</evidence>
<dbReference type="Proteomes" id="UP000286260">
    <property type="component" value="Unassembled WGS sequence"/>
</dbReference>
<dbReference type="Pfam" id="PF16153">
    <property type="entry name" value="DUF4861"/>
    <property type="match status" value="1"/>
</dbReference>
<evidence type="ECO:0000313" key="2">
    <source>
        <dbReference type="EMBL" id="MTU39035.1"/>
    </source>
</evidence>
<dbReference type="EMBL" id="WNDD01000035">
    <property type="protein sequence ID" value="MTV03845.1"/>
    <property type="molecule type" value="Genomic_DNA"/>
</dbReference>
<accession>A0A3E4ZW37</accession>
<dbReference type="AlphaFoldDB" id="A0A3E4ZW37"/>
<gene>
    <name evidence="4" type="ORF">DW828_06275</name>
    <name evidence="2" type="ORF">GMD82_05870</name>
    <name evidence="3" type="ORF">GME02_19870</name>
</gene>
<evidence type="ECO:0000313" key="5">
    <source>
        <dbReference type="Proteomes" id="UP000286260"/>
    </source>
</evidence>
<reference evidence="4 5" key="1">
    <citation type="submission" date="2018-08" db="EMBL/GenBank/DDBJ databases">
        <title>A genome reference for cultivated species of the human gut microbiota.</title>
        <authorList>
            <person name="Zou Y."/>
            <person name="Xue W."/>
            <person name="Luo G."/>
        </authorList>
    </citation>
    <scope>NUCLEOTIDE SEQUENCE [LARGE SCALE GENOMIC DNA]</scope>
    <source>
        <strain evidence="4 5">AM34-17</strain>
    </source>
</reference>
<proteinExistence type="predicted"/>
<dbReference type="PROSITE" id="PS51257">
    <property type="entry name" value="PROKAR_LIPOPROTEIN"/>
    <property type="match status" value="1"/>
</dbReference>
<evidence type="ECO:0000313" key="3">
    <source>
        <dbReference type="EMBL" id="MTV03845.1"/>
    </source>
</evidence>
<name>A0A3E4ZW37_9BACT</name>
<keyword evidence="1" id="KW-0732">Signal</keyword>
<dbReference type="InterPro" id="IPR032342">
    <property type="entry name" value="DUF4861"/>
</dbReference>
<dbReference type="Proteomes" id="UP000482671">
    <property type="component" value="Unassembled WGS sequence"/>
</dbReference>
<sequence>MKKIFSLLLAASAFACTQEKVVEITISNPSTTDRTNEITEITSDAITKLKGETFIISDNTGSQVPYQITYDNKIIFPVSVKGGENVTYKITPGTPEAFKTIACGKQYPERVDDIAWENDRIAFRTYGPALQATGEKAYGCDIWVKCVSEPIVDMRYKTELDPETRAKIAELRKTDPKAAQQLSESVSYHIDHGNGLDYYKVGPTLGAGTSALLANDSIVYPYCYKDYQILDNGPLRFTVKLVYNPLTVKGNNNVIENRIISLDAGSQMNKFTITYDNLTEATPVVTGIVLHEPSKDYQADAAKGYIAYADPADPVNGQIYVAAVFPEKVNEAKAITFSDKEKAERGADGHVLAYSTYTPGCSYTYYSGAGWSKWGFENSSKWFDYVQKFAQNLKEPLTVTIK</sequence>
<evidence type="ECO:0000313" key="4">
    <source>
        <dbReference type="EMBL" id="RHC88105.1"/>
    </source>
</evidence>
<feature type="chain" id="PRO_5044593101" evidence="1">
    <location>
        <begin position="16"/>
        <end position="402"/>
    </location>
</feature>
<dbReference type="STRING" id="46503.ERS852463_00307"/>
<comment type="caution">
    <text evidence="4">The sequence shown here is derived from an EMBL/GenBank/DDBJ whole genome shotgun (WGS) entry which is preliminary data.</text>
</comment>
<dbReference type="RefSeq" id="WP_005650068.1">
    <property type="nucleotide sequence ID" value="NZ_BAABZJ010000001.1"/>
</dbReference>
<evidence type="ECO:0000256" key="1">
    <source>
        <dbReference type="SAM" id="SignalP"/>
    </source>
</evidence>
<dbReference type="EMBL" id="QSII01000006">
    <property type="protein sequence ID" value="RHC88105.1"/>
    <property type="molecule type" value="Genomic_DNA"/>
</dbReference>
<organism evidence="4 5">
    <name type="scientific">Parabacteroides merdae</name>
    <dbReference type="NCBI Taxonomy" id="46503"/>
    <lineage>
        <taxon>Bacteria</taxon>
        <taxon>Pseudomonadati</taxon>
        <taxon>Bacteroidota</taxon>
        <taxon>Bacteroidia</taxon>
        <taxon>Bacteroidales</taxon>
        <taxon>Tannerellaceae</taxon>
        <taxon>Parabacteroides</taxon>
    </lineage>
</organism>
<feature type="signal peptide" evidence="1">
    <location>
        <begin position="1"/>
        <end position="15"/>
    </location>
</feature>
<evidence type="ECO:0000313" key="7">
    <source>
        <dbReference type="Proteomes" id="UP000482671"/>
    </source>
</evidence>
<keyword evidence="6" id="KW-1185">Reference proteome</keyword>
<reference evidence="6 7" key="2">
    <citation type="journal article" date="2019" name="Nat. Med.">
        <title>A library of human gut bacterial isolates paired with longitudinal multiomics data enables mechanistic microbiome research.</title>
        <authorList>
            <person name="Poyet M."/>
            <person name="Groussin M."/>
            <person name="Gibbons S.M."/>
            <person name="Avila-Pacheco J."/>
            <person name="Jiang X."/>
            <person name="Kearney S.M."/>
            <person name="Perrotta A.R."/>
            <person name="Berdy B."/>
            <person name="Zhao S."/>
            <person name="Lieberman T.D."/>
            <person name="Swanson P.K."/>
            <person name="Smith M."/>
            <person name="Roesemann S."/>
            <person name="Alexander J.E."/>
            <person name="Rich S.A."/>
            <person name="Livny J."/>
            <person name="Vlamakis H."/>
            <person name="Clish C."/>
            <person name="Bullock K."/>
            <person name="Deik A."/>
            <person name="Scott J."/>
            <person name="Pierce K.A."/>
            <person name="Xavier R.J."/>
            <person name="Alm E.J."/>
        </authorList>
    </citation>
    <scope>NUCLEOTIDE SEQUENCE [LARGE SCALE GENOMIC DNA]</scope>
    <source>
        <strain evidence="3 7">BIOML-A11</strain>
        <strain evidence="2 6">BIOML-A29</strain>
    </source>
</reference>
<dbReference type="EMBL" id="WNCN01000006">
    <property type="protein sequence ID" value="MTU39035.1"/>
    <property type="molecule type" value="Genomic_DNA"/>
</dbReference>
<protein>
    <submittedName>
        <fullName evidence="4">DUF4861 domain-containing protein</fullName>
    </submittedName>
</protein>
<dbReference type="Proteomes" id="UP000434916">
    <property type="component" value="Unassembled WGS sequence"/>
</dbReference>